<dbReference type="EMBL" id="JXTC01000485">
    <property type="protein sequence ID" value="PON50485.1"/>
    <property type="molecule type" value="Genomic_DNA"/>
</dbReference>
<keyword evidence="3" id="KW-1185">Reference proteome</keyword>
<keyword evidence="1" id="KW-1133">Transmembrane helix</keyword>
<feature type="transmembrane region" description="Helical" evidence="1">
    <location>
        <begin position="52"/>
        <end position="69"/>
    </location>
</feature>
<comment type="caution">
    <text evidence="2">The sequence shown here is derived from an EMBL/GenBank/DDBJ whole genome shotgun (WGS) entry which is preliminary data.</text>
</comment>
<evidence type="ECO:0000313" key="3">
    <source>
        <dbReference type="Proteomes" id="UP000237000"/>
    </source>
</evidence>
<organism evidence="2 3">
    <name type="scientific">Trema orientale</name>
    <name type="common">Charcoal tree</name>
    <name type="synonym">Celtis orientalis</name>
    <dbReference type="NCBI Taxonomy" id="63057"/>
    <lineage>
        <taxon>Eukaryota</taxon>
        <taxon>Viridiplantae</taxon>
        <taxon>Streptophyta</taxon>
        <taxon>Embryophyta</taxon>
        <taxon>Tracheophyta</taxon>
        <taxon>Spermatophyta</taxon>
        <taxon>Magnoliopsida</taxon>
        <taxon>eudicotyledons</taxon>
        <taxon>Gunneridae</taxon>
        <taxon>Pentapetalae</taxon>
        <taxon>rosids</taxon>
        <taxon>fabids</taxon>
        <taxon>Rosales</taxon>
        <taxon>Cannabaceae</taxon>
        <taxon>Trema</taxon>
    </lineage>
</organism>
<evidence type="ECO:0000256" key="1">
    <source>
        <dbReference type="SAM" id="Phobius"/>
    </source>
</evidence>
<name>A0A2P5BNW5_TREOI</name>
<dbReference type="AlphaFoldDB" id="A0A2P5BNW5"/>
<keyword evidence="1" id="KW-0472">Membrane</keyword>
<accession>A0A2P5BNW5</accession>
<proteinExistence type="predicted"/>
<gene>
    <name evidence="2" type="ORF">TorRG33x02_314110</name>
</gene>
<dbReference type="OrthoDB" id="10399271at2759"/>
<dbReference type="InParanoid" id="A0A2P5BNW5"/>
<sequence>MTNLDEMQIVLVKQPEGFLDLSMVALGNQSGGTWLGTSLFCNTKIDGNLGKAVLFLLVVVVVVGIFGGSRGSSVGRRRSLLGGGSSVFIEQLDPATHQKFLVCDPSTSSSPLKGGGSLCLRRR</sequence>
<evidence type="ECO:0000313" key="2">
    <source>
        <dbReference type="EMBL" id="PON50485.1"/>
    </source>
</evidence>
<evidence type="ECO:0008006" key="4">
    <source>
        <dbReference type="Google" id="ProtNLM"/>
    </source>
</evidence>
<reference evidence="3" key="1">
    <citation type="submission" date="2016-06" db="EMBL/GenBank/DDBJ databases">
        <title>Parallel loss of symbiosis genes in relatives of nitrogen-fixing non-legume Parasponia.</title>
        <authorList>
            <person name="Van Velzen R."/>
            <person name="Holmer R."/>
            <person name="Bu F."/>
            <person name="Rutten L."/>
            <person name="Van Zeijl A."/>
            <person name="Liu W."/>
            <person name="Santuari L."/>
            <person name="Cao Q."/>
            <person name="Sharma T."/>
            <person name="Shen D."/>
            <person name="Roswanjaya Y."/>
            <person name="Wardhani T."/>
            <person name="Kalhor M.S."/>
            <person name="Jansen J."/>
            <person name="Van den Hoogen J."/>
            <person name="Gungor B."/>
            <person name="Hartog M."/>
            <person name="Hontelez J."/>
            <person name="Verver J."/>
            <person name="Yang W.-C."/>
            <person name="Schijlen E."/>
            <person name="Repin R."/>
            <person name="Schilthuizen M."/>
            <person name="Schranz E."/>
            <person name="Heidstra R."/>
            <person name="Miyata K."/>
            <person name="Fedorova E."/>
            <person name="Kohlen W."/>
            <person name="Bisseling T."/>
            <person name="Smit S."/>
            <person name="Geurts R."/>
        </authorList>
    </citation>
    <scope>NUCLEOTIDE SEQUENCE [LARGE SCALE GENOMIC DNA]</scope>
    <source>
        <strain evidence="3">cv. RG33-2</strain>
    </source>
</reference>
<dbReference type="Proteomes" id="UP000237000">
    <property type="component" value="Unassembled WGS sequence"/>
</dbReference>
<protein>
    <recommendedName>
        <fullName evidence="4">Transmembrane protein</fullName>
    </recommendedName>
</protein>
<keyword evidence="1" id="KW-0812">Transmembrane</keyword>